<keyword evidence="5" id="KW-0472">Membrane</keyword>
<dbReference type="Gene3D" id="3.40.50.410">
    <property type="entry name" value="von Willebrand factor, type A domain"/>
    <property type="match status" value="1"/>
</dbReference>
<evidence type="ECO:0000256" key="3">
    <source>
        <dbReference type="ARBA" id="ARBA00022729"/>
    </source>
</evidence>
<accession>A0AAV2JCI9</accession>
<dbReference type="PANTHER" id="PTHR14905">
    <property type="entry name" value="NG37"/>
    <property type="match status" value="1"/>
</dbReference>
<dbReference type="CDD" id="cd00198">
    <property type="entry name" value="vWFA"/>
    <property type="match status" value="1"/>
</dbReference>
<feature type="chain" id="PRO_5043506058" description="von Willebrand factor A domain-containing protein 7-like" evidence="6">
    <location>
        <begin position="21"/>
        <end position="924"/>
    </location>
</feature>
<feature type="domain" description="Hemicentin/VWA7 galactose-binding" evidence="7">
    <location>
        <begin position="489"/>
        <end position="583"/>
    </location>
</feature>
<keyword evidence="5" id="KW-1133">Transmembrane helix</keyword>
<feature type="signal peptide" evidence="6">
    <location>
        <begin position="1"/>
        <end position="20"/>
    </location>
</feature>
<dbReference type="PANTHER" id="PTHR14905:SF18">
    <property type="entry name" value="VON WILLEBRAND FACTOR A DOMAIN-CONTAINING 10, TANDEM DUPLICATE 1-RELATED"/>
    <property type="match status" value="1"/>
</dbReference>
<organism evidence="11 12">
    <name type="scientific">Knipowitschia caucasica</name>
    <name type="common">Caucasian dwarf goby</name>
    <name type="synonym">Pomatoschistus caucasicus</name>
    <dbReference type="NCBI Taxonomy" id="637954"/>
    <lineage>
        <taxon>Eukaryota</taxon>
        <taxon>Metazoa</taxon>
        <taxon>Chordata</taxon>
        <taxon>Craniata</taxon>
        <taxon>Vertebrata</taxon>
        <taxon>Euteleostomi</taxon>
        <taxon>Actinopterygii</taxon>
        <taxon>Neopterygii</taxon>
        <taxon>Teleostei</taxon>
        <taxon>Neoteleostei</taxon>
        <taxon>Acanthomorphata</taxon>
        <taxon>Gobiaria</taxon>
        <taxon>Gobiiformes</taxon>
        <taxon>Gobioidei</taxon>
        <taxon>Gobiidae</taxon>
        <taxon>Gobiinae</taxon>
        <taxon>Knipowitschia</taxon>
    </lineage>
</organism>
<dbReference type="EMBL" id="OZ035833">
    <property type="protein sequence ID" value="CAL1573069.1"/>
    <property type="molecule type" value="Genomic_DNA"/>
</dbReference>
<dbReference type="InterPro" id="IPR056862">
    <property type="entry name" value="VWA7_N"/>
</dbReference>
<proteinExistence type="predicted"/>
<keyword evidence="4" id="KW-0325">Glycoprotein</keyword>
<keyword evidence="3 6" id="KW-0732">Signal</keyword>
<feature type="domain" description="Hemicentin-1-like von Willebrand factor A" evidence="9">
    <location>
        <begin position="302"/>
        <end position="470"/>
    </location>
</feature>
<evidence type="ECO:0000313" key="11">
    <source>
        <dbReference type="EMBL" id="CAL1573069.1"/>
    </source>
</evidence>
<evidence type="ECO:0008006" key="13">
    <source>
        <dbReference type="Google" id="ProtNLM"/>
    </source>
</evidence>
<evidence type="ECO:0000256" key="6">
    <source>
        <dbReference type="SAM" id="SignalP"/>
    </source>
</evidence>
<feature type="domain" description="VWA7 N-terminal" evidence="10">
    <location>
        <begin position="66"/>
        <end position="290"/>
    </location>
</feature>
<sequence length="924" mass="97576">MAVSLSAVLSLVLLVRGAAGFAILPGDALNHLEITEMAILNTALQVCRDLAQSEGTDFTLPSQPYTFSSVASACKSSSSSKSFRLAVYLVTYRNVRVDIQHALNSSFHFDDEEFTSGRAIITAGIQSIKASNKEGNYNTARQELGVILHPLQDFYSHSNWVEIGNTEPNANLIKSDTSIGNIAAKTRATCRNCNGDDCTNNILDDIIAEKVLTSGYFGVVPIASTKPPGKCSHGGGVDQTSDIEPKGGINKDTFKASHGHLHTKAANLAIAATSHLLQDLRAAAGDREFLQMMGISKGSSKALCFVIDVTNSMKDDIEAVKTVTNNIIDSQVGTDNEPSLYVLVTFSDPDVGPLIKTSDPKVFKDVITRLSPSGGGDERELALSGLQLALTTAPFNSDIFLFTDAGAKDTQLKSTVIALIERTQTVVNFLITDSPSTNRRRRSLRITGADAQLYKDVSQASGGLAIEVSKSELPTATSIITEASTNSIVTVLQTARSPGVTEIFTFTVDKTMSKVIVYMTGSSISVTLTSPAGVTQSGTSGVLVSSSESVGNFQTLRLKVETGEWTLKLASANPYTLKVTGQSAIDFLVDFVQASQGPFGGYDTLETRPKVGVEGSVVVTLTGSDSAKVTEVALVEAQRTNSVSGTVKAQEGSYMVHLSTIPAGQFVVRVKGTKDSSVFQRQSSTSFTSSNLTISASADSLLTPGTPFVVPFSVSSAEVGVNITIRVTNNRGFASTFPSVLMIDSGNSTNGTVTLSAPLNTRSGSDVTLTIEAETPTGDDNFVVQRFAVFNTVTDFSAPVCELTGLQSNCSTDCNSDQWWFSARVTDGADGTGVNRVSLKQGDGNFTATKDPNNPNITTVSYSASCCAPSMQLQAVDNVGNVGTCSFSNSSVVTSPSSLATGTAPSTGLLFLNMIILLFSYLLK</sequence>
<dbReference type="InterPro" id="IPR056861">
    <property type="entry name" value="HMCN1-like_VWA"/>
</dbReference>
<dbReference type="InterPro" id="IPR052577">
    <property type="entry name" value="VWA7"/>
</dbReference>
<feature type="domain" description="VWA7 Ig-like" evidence="8">
    <location>
        <begin position="692"/>
        <end position="789"/>
    </location>
</feature>
<evidence type="ECO:0000256" key="5">
    <source>
        <dbReference type="SAM" id="Phobius"/>
    </source>
</evidence>
<evidence type="ECO:0000259" key="9">
    <source>
        <dbReference type="Pfam" id="PF25106"/>
    </source>
</evidence>
<comment type="subcellular location">
    <subcellularLocation>
        <location evidence="1">Secreted</location>
    </subcellularLocation>
</comment>
<evidence type="ECO:0000256" key="1">
    <source>
        <dbReference type="ARBA" id="ARBA00004613"/>
    </source>
</evidence>
<dbReference type="SUPFAM" id="SSF53300">
    <property type="entry name" value="vWA-like"/>
    <property type="match status" value="1"/>
</dbReference>
<evidence type="ECO:0000259" key="10">
    <source>
        <dbReference type="Pfam" id="PF25107"/>
    </source>
</evidence>
<dbReference type="GO" id="GO:0005576">
    <property type="term" value="C:extracellular region"/>
    <property type="evidence" value="ECO:0007669"/>
    <property type="project" value="UniProtKB-SubCell"/>
</dbReference>
<evidence type="ECO:0000259" key="7">
    <source>
        <dbReference type="Pfam" id="PF23560"/>
    </source>
</evidence>
<evidence type="ECO:0000256" key="2">
    <source>
        <dbReference type="ARBA" id="ARBA00022525"/>
    </source>
</evidence>
<dbReference type="AlphaFoldDB" id="A0AAV2JCI9"/>
<dbReference type="Pfam" id="PF25106">
    <property type="entry name" value="VWA_4"/>
    <property type="match status" value="1"/>
</dbReference>
<evidence type="ECO:0000259" key="8">
    <source>
        <dbReference type="Pfam" id="PF23619"/>
    </source>
</evidence>
<feature type="transmembrane region" description="Helical" evidence="5">
    <location>
        <begin position="904"/>
        <end position="923"/>
    </location>
</feature>
<keyword evidence="2" id="KW-0964">Secreted</keyword>
<dbReference type="InterPro" id="IPR057615">
    <property type="entry name" value="Ig_VWA7"/>
</dbReference>
<dbReference type="Pfam" id="PF23619">
    <property type="entry name" value="Ig_VWA7"/>
    <property type="match status" value="1"/>
</dbReference>
<dbReference type="Pfam" id="PF25107">
    <property type="entry name" value="VWA7_N"/>
    <property type="match status" value="1"/>
</dbReference>
<evidence type="ECO:0000313" key="12">
    <source>
        <dbReference type="Proteomes" id="UP001497482"/>
    </source>
</evidence>
<name>A0AAV2JCI9_KNICA</name>
<dbReference type="InterPro" id="IPR056475">
    <property type="entry name" value="GBD_Hemicentin/VWA7"/>
</dbReference>
<dbReference type="Pfam" id="PF23560">
    <property type="entry name" value="GBD_Hemicentin"/>
    <property type="match status" value="1"/>
</dbReference>
<gene>
    <name evidence="11" type="ORF">KC01_LOCUS5031</name>
</gene>
<dbReference type="Proteomes" id="UP001497482">
    <property type="component" value="Chromosome 11"/>
</dbReference>
<evidence type="ECO:0000256" key="4">
    <source>
        <dbReference type="ARBA" id="ARBA00023180"/>
    </source>
</evidence>
<keyword evidence="12" id="KW-1185">Reference proteome</keyword>
<protein>
    <recommendedName>
        <fullName evidence="13">von Willebrand factor A domain-containing protein 7-like</fullName>
    </recommendedName>
</protein>
<keyword evidence="5" id="KW-0812">Transmembrane</keyword>
<dbReference type="InterPro" id="IPR036465">
    <property type="entry name" value="vWFA_dom_sf"/>
</dbReference>
<reference evidence="11 12" key="1">
    <citation type="submission" date="2024-04" db="EMBL/GenBank/DDBJ databases">
        <authorList>
            <person name="Waldvogel A.-M."/>
            <person name="Schoenle A."/>
        </authorList>
    </citation>
    <scope>NUCLEOTIDE SEQUENCE [LARGE SCALE GENOMIC DNA]</scope>
</reference>